<name>A0ACB9FJ83_ARCLA</name>
<accession>A0ACB9FJ83</accession>
<reference evidence="1 2" key="2">
    <citation type="journal article" date="2022" name="Mol. Ecol. Resour.">
        <title>The genomes of chicory, endive, great burdock and yacon provide insights into Asteraceae paleo-polyploidization history and plant inulin production.</title>
        <authorList>
            <person name="Fan W."/>
            <person name="Wang S."/>
            <person name="Wang H."/>
            <person name="Wang A."/>
            <person name="Jiang F."/>
            <person name="Liu H."/>
            <person name="Zhao H."/>
            <person name="Xu D."/>
            <person name="Zhang Y."/>
        </authorList>
    </citation>
    <scope>NUCLEOTIDE SEQUENCE [LARGE SCALE GENOMIC DNA]</scope>
    <source>
        <strain evidence="2">cv. Niubang</strain>
    </source>
</reference>
<organism evidence="1 2">
    <name type="scientific">Arctium lappa</name>
    <name type="common">Greater burdock</name>
    <name type="synonym">Lappa major</name>
    <dbReference type="NCBI Taxonomy" id="4217"/>
    <lineage>
        <taxon>Eukaryota</taxon>
        <taxon>Viridiplantae</taxon>
        <taxon>Streptophyta</taxon>
        <taxon>Embryophyta</taxon>
        <taxon>Tracheophyta</taxon>
        <taxon>Spermatophyta</taxon>
        <taxon>Magnoliopsida</taxon>
        <taxon>eudicotyledons</taxon>
        <taxon>Gunneridae</taxon>
        <taxon>Pentapetalae</taxon>
        <taxon>asterids</taxon>
        <taxon>campanulids</taxon>
        <taxon>Asterales</taxon>
        <taxon>Asteraceae</taxon>
        <taxon>Carduoideae</taxon>
        <taxon>Cardueae</taxon>
        <taxon>Arctiinae</taxon>
        <taxon>Arctium</taxon>
    </lineage>
</organism>
<gene>
    <name evidence="1" type="ORF">L6452_02044</name>
</gene>
<proteinExistence type="predicted"/>
<evidence type="ECO:0000313" key="1">
    <source>
        <dbReference type="EMBL" id="KAI3770896.1"/>
    </source>
</evidence>
<protein>
    <submittedName>
        <fullName evidence="1">Uncharacterized protein</fullName>
    </submittedName>
</protein>
<comment type="caution">
    <text evidence="1">The sequence shown here is derived from an EMBL/GenBank/DDBJ whole genome shotgun (WGS) entry which is preliminary data.</text>
</comment>
<evidence type="ECO:0000313" key="2">
    <source>
        <dbReference type="Proteomes" id="UP001055879"/>
    </source>
</evidence>
<sequence length="75" mass="8176">MRLIAIRFFRKVQSFAVEMMTSGLAKGLNASRQSFSATALPQNILNGLCQHGGRSSLPSYYSSTRGLVRPIGQLS</sequence>
<dbReference type="Proteomes" id="UP001055879">
    <property type="component" value="Linkage Group LG01"/>
</dbReference>
<reference evidence="2" key="1">
    <citation type="journal article" date="2022" name="Mol. Ecol. Resour.">
        <title>The genomes of chicory, endive, great burdock and yacon provide insights into Asteraceae palaeo-polyploidization history and plant inulin production.</title>
        <authorList>
            <person name="Fan W."/>
            <person name="Wang S."/>
            <person name="Wang H."/>
            <person name="Wang A."/>
            <person name="Jiang F."/>
            <person name="Liu H."/>
            <person name="Zhao H."/>
            <person name="Xu D."/>
            <person name="Zhang Y."/>
        </authorList>
    </citation>
    <scope>NUCLEOTIDE SEQUENCE [LARGE SCALE GENOMIC DNA]</scope>
    <source>
        <strain evidence="2">cv. Niubang</strain>
    </source>
</reference>
<dbReference type="EMBL" id="CM042047">
    <property type="protein sequence ID" value="KAI3770896.1"/>
    <property type="molecule type" value="Genomic_DNA"/>
</dbReference>
<keyword evidence="2" id="KW-1185">Reference proteome</keyword>